<evidence type="ECO:0000313" key="2">
    <source>
        <dbReference type="EMBL" id="CAB1436084.1"/>
    </source>
</evidence>
<dbReference type="EMBL" id="CADEAL010001851">
    <property type="protein sequence ID" value="CAB1436084.1"/>
    <property type="molecule type" value="Genomic_DNA"/>
</dbReference>
<gene>
    <name evidence="2" type="ORF">PLEPLA_LOCUS24099</name>
</gene>
<feature type="compositionally biased region" description="Basic and acidic residues" evidence="1">
    <location>
        <begin position="122"/>
        <end position="133"/>
    </location>
</feature>
<name>A0A9N7UP30_PLEPL</name>
<reference evidence="2" key="1">
    <citation type="submission" date="2020-03" db="EMBL/GenBank/DDBJ databases">
        <authorList>
            <person name="Weist P."/>
        </authorList>
    </citation>
    <scope>NUCLEOTIDE SEQUENCE</scope>
</reference>
<keyword evidence="3" id="KW-1185">Reference proteome</keyword>
<comment type="caution">
    <text evidence="2">The sequence shown here is derived from an EMBL/GenBank/DDBJ whole genome shotgun (WGS) entry which is preliminary data.</text>
</comment>
<evidence type="ECO:0000256" key="1">
    <source>
        <dbReference type="SAM" id="MobiDB-lite"/>
    </source>
</evidence>
<accession>A0A9N7UP30</accession>
<protein>
    <submittedName>
        <fullName evidence="2">Uncharacterized protein</fullName>
    </submittedName>
</protein>
<organism evidence="2 3">
    <name type="scientific">Pleuronectes platessa</name>
    <name type="common">European plaice</name>
    <dbReference type="NCBI Taxonomy" id="8262"/>
    <lineage>
        <taxon>Eukaryota</taxon>
        <taxon>Metazoa</taxon>
        <taxon>Chordata</taxon>
        <taxon>Craniata</taxon>
        <taxon>Vertebrata</taxon>
        <taxon>Euteleostomi</taxon>
        <taxon>Actinopterygii</taxon>
        <taxon>Neopterygii</taxon>
        <taxon>Teleostei</taxon>
        <taxon>Neoteleostei</taxon>
        <taxon>Acanthomorphata</taxon>
        <taxon>Carangaria</taxon>
        <taxon>Pleuronectiformes</taxon>
        <taxon>Pleuronectoidei</taxon>
        <taxon>Pleuronectidae</taxon>
        <taxon>Pleuronectes</taxon>
    </lineage>
</organism>
<proteinExistence type="predicted"/>
<feature type="compositionally biased region" description="Basic and acidic residues" evidence="1">
    <location>
        <begin position="1"/>
        <end position="19"/>
    </location>
</feature>
<dbReference type="Proteomes" id="UP001153269">
    <property type="component" value="Unassembled WGS sequence"/>
</dbReference>
<evidence type="ECO:0000313" key="3">
    <source>
        <dbReference type="Proteomes" id="UP001153269"/>
    </source>
</evidence>
<feature type="region of interest" description="Disordered" evidence="1">
    <location>
        <begin position="1"/>
        <end position="140"/>
    </location>
</feature>
<dbReference type="AlphaFoldDB" id="A0A9N7UP30"/>
<sequence length="140" mass="15527">MRLVDSKSHRGSRGREPCREAVTGAPDPVHATEGRKSGNLHTQEAYGIVPPLTKGPAQGSVQPNRDKRATKQSQSPRRTGEMQVDLQHERPPNSGMAERPPQRTKGLELRIPEDPEVAQESTVHDQMEERDLQARPQTGN</sequence>